<gene>
    <name evidence="3" type="primary">hcpC</name>
    <name evidence="3" type="ORF">AK812_SmicGene22190</name>
</gene>
<organism evidence="3 4">
    <name type="scientific">Symbiodinium microadriaticum</name>
    <name type="common">Dinoflagellate</name>
    <name type="synonym">Zooxanthella microadriatica</name>
    <dbReference type="NCBI Taxonomy" id="2951"/>
    <lineage>
        <taxon>Eukaryota</taxon>
        <taxon>Sar</taxon>
        <taxon>Alveolata</taxon>
        <taxon>Dinophyceae</taxon>
        <taxon>Suessiales</taxon>
        <taxon>Symbiodiniaceae</taxon>
        <taxon>Symbiodinium</taxon>
    </lineage>
</organism>
<dbReference type="GO" id="GO:0036503">
    <property type="term" value="P:ERAD pathway"/>
    <property type="evidence" value="ECO:0007669"/>
    <property type="project" value="TreeGrafter"/>
</dbReference>
<comment type="similarity">
    <text evidence="1">Belongs to the sel-1 family.</text>
</comment>
<reference evidence="3 4" key="1">
    <citation type="submission" date="2016-02" db="EMBL/GenBank/DDBJ databases">
        <title>Genome analysis of coral dinoflagellate symbionts highlights evolutionary adaptations to a symbiotic lifestyle.</title>
        <authorList>
            <person name="Aranda M."/>
            <person name="Li Y."/>
            <person name="Liew Y.J."/>
            <person name="Baumgarten S."/>
            <person name="Simakov O."/>
            <person name="Wilson M."/>
            <person name="Piel J."/>
            <person name="Ashoor H."/>
            <person name="Bougouffa S."/>
            <person name="Bajic V.B."/>
            <person name="Ryu T."/>
            <person name="Ravasi T."/>
            <person name="Bayer T."/>
            <person name="Micklem G."/>
            <person name="Kim H."/>
            <person name="Bhak J."/>
            <person name="Lajeunesse T.C."/>
            <person name="Voolstra C.R."/>
        </authorList>
    </citation>
    <scope>NUCLEOTIDE SEQUENCE [LARGE SCALE GENOMIC DNA]</scope>
    <source>
        <strain evidence="3 4">CCMP2467</strain>
    </source>
</reference>
<evidence type="ECO:0000256" key="1">
    <source>
        <dbReference type="ARBA" id="ARBA00038101"/>
    </source>
</evidence>
<evidence type="ECO:0000313" key="3">
    <source>
        <dbReference type="EMBL" id="OLP95662.1"/>
    </source>
</evidence>
<dbReference type="PANTHER" id="PTHR11102">
    <property type="entry name" value="SEL-1-LIKE PROTEIN"/>
    <property type="match status" value="1"/>
</dbReference>
<accession>A0A1Q9DKF6</accession>
<name>A0A1Q9DKF6_SYMMI</name>
<sequence length="543" mass="60895">MLAFTSLLLLVSSHRVIGLRRGNTEGQTRGNFLEPDASRCEEELKLLKRKIQHSCEEDQQDGKTISDGGCEAEAEAVVSDGDYEVWSQSLLRCSQDKTHLLLWSGYQDDEREAVLRPLRQQGGCVLSSQDPDTRLGQLLNAPEVNTLKSCSFPKVKAFWVGASRQFASTWAARSQNVTVAIGYHTQQGRSYKTLFDTVFYRSELKAAVQAFRDKLRVNIIFTHPDMTEGDMDGATSVIYERAQLLSPVPAEKFQASTTWCFGHCAKENLAFCQIQHLLAKDATFFSNLGSMFFQGLGVAHNSQKAREFFELSMEMGHEKAPTNLGMLYQTGDGVAEDLRKAKELYELGMKRGDDRAPDLLGRLYQRGQGVAQDFRRAKEFYEIGVDRGDTGACYSLGKMYQHGLGVARDFQKARELFELGTQRGDATSPVFLGSMYYLGQGVAKDFRRARELFELGTQRGDSMGPCSLGLLYQKGQGVPEDLKKAEEMYEIGIERGSDFAVQLLWGLGYVYEQMARDFKVSGAYDPLTQEHYQDAAYNKAKEL</sequence>
<dbReference type="OrthoDB" id="272077at2759"/>
<dbReference type="GO" id="GO:0005789">
    <property type="term" value="C:endoplasmic reticulum membrane"/>
    <property type="evidence" value="ECO:0007669"/>
    <property type="project" value="TreeGrafter"/>
</dbReference>
<feature type="signal peptide" evidence="2">
    <location>
        <begin position="1"/>
        <end position="18"/>
    </location>
</feature>
<dbReference type="Proteomes" id="UP000186817">
    <property type="component" value="Unassembled WGS sequence"/>
</dbReference>
<proteinExistence type="inferred from homology"/>
<dbReference type="InterPro" id="IPR050767">
    <property type="entry name" value="Sel1_AlgK"/>
</dbReference>
<dbReference type="InterPro" id="IPR011990">
    <property type="entry name" value="TPR-like_helical_dom_sf"/>
</dbReference>
<evidence type="ECO:0000256" key="2">
    <source>
        <dbReference type="SAM" id="SignalP"/>
    </source>
</evidence>
<protein>
    <submittedName>
        <fullName evidence="3">Putative beta-lactamase HcpC</fullName>
    </submittedName>
</protein>
<dbReference type="EMBL" id="LSRX01000495">
    <property type="protein sequence ID" value="OLP95662.1"/>
    <property type="molecule type" value="Genomic_DNA"/>
</dbReference>
<comment type="caution">
    <text evidence="3">The sequence shown here is derived from an EMBL/GenBank/DDBJ whole genome shotgun (WGS) entry which is preliminary data.</text>
</comment>
<dbReference type="PANTHER" id="PTHR11102:SF160">
    <property type="entry name" value="ERAD-ASSOCIATED E3 UBIQUITIN-PROTEIN LIGASE COMPONENT HRD3"/>
    <property type="match status" value="1"/>
</dbReference>
<keyword evidence="4" id="KW-1185">Reference proteome</keyword>
<dbReference type="Pfam" id="PF08238">
    <property type="entry name" value="Sel1"/>
    <property type="match status" value="6"/>
</dbReference>
<keyword evidence="2" id="KW-0732">Signal</keyword>
<evidence type="ECO:0000313" key="4">
    <source>
        <dbReference type="Proteomes" id="UP000186817"/>
    </source>
</evidence>
<dbReference type="Gene3D" id="1.25.40.10">
    <property type="entry name" value="Tetratricopeptide repeat domain"/>
    <property type="match status" value="1"/>
</dbReference>
<dbReference type="AlphaFoldDB" id="A0A1Q9DKF6"/>
<dbReference type="SUPFAM" id="SSF81901">
    <property type="entry name" value="HCP-like"/>
    <property type="match status" value="2"/>
</dbReference>
<feature type="chain" id="PRO_5012954793" evidence="2">
    <location>
        <begin position="19"/>
        <end position="543"/>
    </location>
</feature>
<dbReference type="SMART" id="SM00671">
    <property type="entry name" value="SEL1"/>
    <property type="match status" value="6"/>
</dbReference>
<dbReference type="InterPro" id="IPR006597">
    <property type="entry name" value="Sel1-like"/>
</dbReference>